<feature type="region of interest" description="Disordered" evidence="1">
    <location>
        <begin position="55"/>
        <end position="92"/>
    </location>
</feature>
<reference evidence="2 3" key="1">
    <citation type="submission" date="2015-08" db="EMBL/GenBank/DDBJ databases">
        <title>The genome of the Asian arowana (Scleropages formosus).</title>
        <authorList>
            <person name="Tan M.H."/>
            <person name="Gan H.M."/>
            <person name="Croft L.J."/>
            <person name="Austin C.M."/>
        </authorList>
    </citation>
    <scope>NUCLEOTIDE SEQUENCE [LARGE SCALE GENOMIC DNA]</scope>
    <source>
        <strain evidence="2">Aro1</strain>
    </source>
</reference>
<gene>
    <name evidence="2" type="ORF">Z043_121366</name>
</gene>
<name>A0A0P7U1N4_SCLFO</name>
<dbReference type="AlphaFoldDB" id="A0A0P7U1N4"/>
<evidence type="ECO:0000256" key="1">
    <source>
        <dbReference type="SAM" id="MobiDB-lite"/>
    </source>
</evidence>
<dbReference type="EMBL" id="JARO02010535">
    <property type="protein sequence ID" value="KPP60618.1"/>
    <property type="molecule type" value="Genomic_DNA"/>
</dbReference>
<dbReference type="Proteomes" id="UP000034805">
    <property type="component" value="Unassembled WGS sequence"/>
</dbReference>
<sequence length="134" mass="15388">MEWPLDDALEDEEEECVSEENELPAKEEFSVEENFSADFEPENLSCEDMEYFCSKGEEEGTRDVGDLDVDGQTEKPRHPPLEPEDWDGPSKAPCYVKTSEAEKFVCNSWLVFSLRRGVRGPRKVSEEKVRDSTM</sequence>
<organism evidence="2 3">
    <name type="scientific">Scleropages formosus</name>
    <name type="common">Asian bonytongue</name>
    <name type="synonym">Osteoglossum formosum</name>
    <dbReference type="NCBI Taxonomy" id="113540"/>
    <lineage>
        <taxon>Eukaryota</taxon>
        <taxon>Metazoa</taxon>
        <taxon>Chordata</taxon>
        <taxon>Craniata</taxon>
        <taxon>Vertebrata</taxon>
        <taxon>Euteleostomi</taxon>
        <taxon>Actinopterygii</taxon>
        <taxon>Neopterygii</taxon>
        <taxon>Teleostei</taxon>
        <taxon>Osteoglossocephala</taxon>
        <taxon>Osteoglossomorpha</taxon>
        <taxon>Osteoglossiformes</taxon>
        <taxon>Osteoglossidae</taxon>
        <taxon>Scleropages</taxon>
    </lineage>
</organism>
<feature type="compositionally biased region" description="Basic and acidic residues" evidence="1">
    <location>
        <begin position="55"/>
        <end position="65"/>
    </location>
</feature>
<accession>A0A0P7U1N4</accession>
<feature type="compositionally biased region" description="Acidic residues" evidence="1">
    <location>
        <begin position="1"/>
        <end position="22"/>
    </location>
</feature>
<protein>
    <submittedName>
        <fullName evidence="2">Uncharacterized protein</fullName>
    </submittedName>
</protein>
<feature type="compositionally biased region" description="Basic and acidic residues" evidence="1">
    <location>
        <begin position="72"/>
        <end position="81"/>
    </location>
</feature>
<evidence type="ECO:0000313" key="2">
    <source>
        <dbReference type="EMBL" id="KPP60618.1"/>
    </source>
</evidence>
<evidence type="ECO:0000313" key="3">
    <source>
        <dbReference type="Proteomes" id="UP000034805"/>
    </source>
</evidence>
<feature type="region of interest" description="Disordered" evidence="1">
    <location>
        <begin position="1"/>
        <end position="37"/>
    </location>
</feature>
<proteinExistence type="predicted"/>
<comment type="caution">
    <text evidence="2">The sequence shown here is derived from an EMBL/GenBank/DDBJ whole genome shotgun (WGS) entry which is preliminary data.</text>
</comment>